<comment type="catalytic activity">
    <reaction evidence="1">
        <text>a 1,2-diacyl-sn-glycero-3-phospho-(1D-myo-inositol-4,5-bisphosphate) + H2O = 1D-myo-inositol 1,4,5-trisphosphate + a 1,2-diacyl-sn-glycerol + H(+)</text>
        <dbReference type="Rhea" id="RHEA:33179"/>
        <dbReference type="ChEBI" id="CHEBI:15377"/>
        <dbReference type="ChEBI" id="CHEBI:15378"/>
        <dbReference type="ChEBI" id="CHEBI:17815"/>
        <dbReference type="ChEBI" id="CHEBI:58456"/>
        <dbReference type="ChEBI" id="CHEBI:203600"/>
        <dbReference type="EC" id="3.1.4.11"/>
    </reaction>
</comment>
<dbReference type="InterPro" id="IPR001711">
    <property type="entry name" value="PLipase_C_Pinositol-sp_Y"/>
</dbReference>
<dbReference type="Pfam" id="PF00387">
    <property type="entry name" value="PI-PLC-Y"/>
    <property type="match status" value="1"/>
</dbReference>
<dbReference type="InterPro" id="IPR017946">
    <property type="entry name" value="PLC-like_Pdiesterase_TIM-brl"/>
</dbReference>
<keyword evidence="1" id="KW-0442">Lipid degradation</keyword>
<feature type="region of interest" description="Disordered" evidence="2">
    <location>
        <begin position="239"/>
        <end position="259"/>
    </location>
</feature>
<dbReference type="EC" id="3.1.4.11" evidence="1"/>
<name>F9G098_FUSOF</name>
<dbReference type="SUPFAM" id="SSF51695">
    <property type="entry name" value="PLC-like phosphodiesterases"/>
    <property type="match status" value="1"/>
</dbReference>
<evidence type="ECO:0000259" key="3">
    <source>
        <dbReference type="PROSITE" id="PS50008"/>
    </source>
</evidence>
<reference evidence="4" key="1">
    <citation type="journal article" date="2012" name="Mol. Plant Microbe Interact.">
        <title>A highly conserved effector in Fusarium oxysporum is required for full virulence on Arabidopsis.</title>
        <authorList>
            <person name="Thatcher L.F."/>
            <person name="Gardiner D.M."/>
            <person name="Kazan K."/>
            <person name="Manners J."/>
        </authorList>
    </citation>
    <scope>NUCLEOTIDE SEQUENCE [LARGE SCALE GENOMIC DNA]</scope>
    <source>
        <strain evidence="4">Fo5176</strain>
    </source>
</reference>
<protein>
    <recommendedName>
        <fullName evidence="1">Phosphoinositide phospholipase C</fullName>
        <ecNumber evidence="1">3.1.4.11</ecNumber>
    </recommendedName>
</protein>
<dbReference type="GO" id="GO:0048015">
    <property type="term" value="P:phosphatidylinositol-mediated signaling"/>
    <property type="evidence" value="ECO:0007669"/>
    <property type="project" value="TreeGrafter"/>
</dbReference>
<dbReference type="STRING" id="660025.F9G098"/>
<dbReference type="SMART" id="SM00148">
    <property type="entry name" value="PLCXc"/>
    <property type="match status" value="1"/>
</dbReference>
<gene>
    <name evidence="4" type="ORF">FOXB_12080</name>
</gene>
<dbReference type="InterPro" id="IPR001192">
    <property type="entry name" value="PI-PLC_fam"/>
</dbReference>
<dbReference type="PANTHER" id="PTHR10336:SF82">
    <property type="entry name" value="PHOSPHOINOSITIDE PHOSPHOLIPASE C"/>
    <property type="match status" value="1"/>
</dbReference>
<feature type="compositionally biased region" description="Low complexity" evidence="2">
    <location>
        <begin position="810"/>
        <end position="826"/>
    </location>
</feature>
<keyword evidence="1" id="KW-0378">Hydrolase</keyword>
<sequence>MDFMSLSARDLSNKCLEAFQLCLTFPTDPGQSSQRAPRDERFEYRLADFNLWIDGIGALAPSKASLDSRLKERQIDLDLVKGNLIMLFQSLEDCVKLLTEKQPLEHALLDIDSALESLATLSLAIRRTGRRSRLHKADRLFKSEEHAELRKHLEAIILLRPGPGPCYTDDEFRKKMKSLTPLQSHLVAANLKRRNRFLQAHLHSLGLKKRGIGVESPAPGVVDKATVTGLISEEEITAAPVSTHTPRQPSKPLPEALSVTSASVPESKLEYKEPISKRTESTPMTVITQITASARYPRPKISSNEQKMVQCPCCCQTLPVSEAKSDKTWRCPAPNIYYSSRSMLEQHFRQDHPPVWLCPMCDLGSAYSTMTEMMDHLHNTHTQTIEEGISAIISSSAQTRMGVESCPLCEIKGDTDSPELIDHVLEHIHDFSLRSLPWPKSSEVDLGGEVGSFNSEIEEAVTVTQWLGGYQHDTEEIEPTLQRSACDGGRLAIITKQIEAQKQDKLGLDIGFADERGDESAEAETDISQLTQDTLDSVKQPDGDRDVVFCHECSAKWYRDENGLTCPKCQSELVEIADPGNETWYLTTEGTRTGPRLSSELGEDGEHLGHTQASISSAWESNSGLISSHIKIDDTAPQDDQKFAEIIHQTGLSLTAYRILAKLYRQRLGSLIKKKSTFTHFINHVQGEDFVATHGSVSDLESFLKVMASSYMDPLKPLPPKDLTKSISNYFINTSPRALPRPTSKSHTPSYSVHIALIAGCRSIDIDVWNGDHFSTTHTEDLDQEMLHQSSTARTRSTTEALEQLFGSTRAATASKPKASTTTFSKPGQLGSDTEPIVTDSRALMTPCSFREACHLIRNSAFINSDLPVIINLSVRANHNQQEIMVQIMKEEWNQLLIDKPLEGCDPRFRLPKLEDLRGRILVTLSAANPVLLNTPESSILSPSEGDDDEEDISIIQPLAELGVYMRSEPFQGFNTSRAKSPGHVFTLPEGKAQELISDSQTRTDLLQHNQNYFFRVNPKSLKFDTSNPEPLQFWRRGVQMVAVSRHNLDEGMMLNEGMFANESGWVLKPDYYRRANKATSTDLEGAPRKDLELSIFVFPGQDIQWSTNRRIKDLSSLMTASLYIDNKEKVQILKNGPMCTDSDSGALGYTLDFRATSAETNIIPKLSILR</sequence>
<dbReference type="InterPro" id="IPR000909">
    <property type="entry name" value="PLipase_C_PInositol-sp_X_dom"/>
</dbReference>
<dbReference type="AlphaFoldDB" id="F9G098"/>
<dbReference type="GO" id="GO:0016042">
    <property type="term" value="P:lipid catabolic process"/>
    <property type="evidence" value="ECO:0007669"/>
    <property type="project" value="UniProtKB-KW"/>
</dbReference>
<dbReference type="OrthoDB" id="20872at2759"/>
<proteinExistence type="predicted"/>
<dbReference type="PRINTS" id="PR00390">
    <property type="entry name" value="PHPHLIPASEC"/>
</dbReference>
<dbReference type="PROSITE" id="PS50008">
    <property type="entry name" value="PIPLC_Y_DOMAIN"/>
    <property type="match status" value="1"/>
</dbReference>
<evidence type="ECO:0000256" key="1">
    <source>
        <dbReference type="RuleBase" id="RU361133"/>
    </source>
</evidence>
<feature type="domain" description="PI-PLC Y-box" evidence="3">
    <location>
        <begin position="959"/>
        <end position="1074"/>
    </location>
</feature>
<dbReference type="GO" id="GO:0004435">
    <property type="term" value="F:phosphatidylinositol-4,5-bisphosphate phospholipase C activity"/>
    <property type="evidence" value="ECO:0007669"/>
    <property type="project" value="UniProtKB-EC"/>
</dbReference>
<evidence type="ECO:0000256" key="2">
    <source>
        <dbReference type="SAM" id="MobiDB-lite"/>
    </source>
</evidence>
<dbReference type="Pfam" id="PF00388">
    <property type="entry name" value="PI-PLC-X"/>
    <property type="match status" value="1"/>
</dbReference>
<evidence type="ECO:0000313" key="4">
    <source>
        <dbReference type="EMBL" id="EGU77400.1"/>
    </source>
</evidence>
<accession>F9G098</accession>
<feature type="region of interest" description="Disordered" evidence="2">
    <location>
        <begin position="810"/>
        <end position="833"/>
    </location>
</feature>
<dbReference type="GO" id="GO:0051209">
    <property type="term" value="P:release of sequestered calcium ion into cytosol"/>
    <property type="evidence" value="ECO:0007669"/>
    <property type="project" value="TreeGrafter"/>
</dbReference>
<dbReference type="PANTHER" id="PTHR10336">
    <property type="entry name" value="PHOSPHOINOSITIDE-SPECIFIC PHOSPHOLIPASE C FAMILY PROTEIN"/>
    <property type="match status" value="1"/>
</dbReference>
<dbReference type="Gene3D" id="3.20.20.190">
    <property type="entry name" value="Phosphatidylinositol (PI) phosphodiesterase"/>
    <property type="match status" value="1"/>
</dbReference>
<dbReference type="SMART" id="SM00149">
    <property type="entry name" value="PLCYc"/>
    <property type="match status" value="1"/>
</dbReference>
<organism evidence="4">
    <name type="scientific">Fusarium oxysporum (strain Fo5176)</name>
    <name type="common">Fusarium vascular wilt</name>
    <dbReference type="NCBI Taxonomy" id="660025"/>
    <lineage>
        <taxon>Eukaryota</taxon>
        <taxon>Fungi</taxon>
        <taxon>Dikarya</taxon>
        <taxon>Ascomycota</taxon>
        <taxon>Pezizomycotina</taxon>
        <taxon>Sordariomycetes</taxon>
        <taxon>Hypocreomycetidae</taxon>
        <taxon>Hypocreales</taxon>
        <taxon>Nectriaceae</taxon>
        <taxon>Fusarium</taxon>
        <taxon>Fusarium oxysporum species complex</taxon>
    </lineage>
</organism>
<comment type="caution">
    <text evidence="4">The sequence shown here is derived from an EMBL/GenBank/DDBJ whole genome shotgun (WGS) entry which is preliminary data.</text>
</comment>
<dbReference type="EMBL" id="AFQF01002983">
    <property type="protein sequence ID" value="EGU77400.1"/>
    <property type="molecule type" value="Genomic_DNA"/>
</dbReference>
<dbReference type="PROSITE" id="PS50007">
    <property type="entry name" value="PIPLC_X_DOMAIN"/>
    <property type="match status" value="1"/>
</dbReference>
<keyword evidence="1" id="KW-0443">Lipid metabolism</keyword>